<keyword evidence="7" id="KW-1185">Reference proteome</keyword>
<dbReference type="SUPFAM" id="SSF50486">
    <property type="entry name" value="FMT C-terminal domain-like"/>
    <property type="match status" value="1"/>
</dbReference>
<dbReference type="EMBL" id="JAHESE010000015">
    <property type="protein sequence ID" value="MBT1709684.1"/>
    <property type="molecule type" value="Genomic_DNA"/>
</dbReference>
<dbReference type="InterPro" id="IPR036995">
    <property type="entry name" value="MPG_sf"/>
</dbReference>
<evidence type="ECO:0000256" key="5">
    <source>
        <dbReference type="HAMAP-Rule" id="MF_00527"/>
    </source>
</evidence>
<evidence type="ECO:0000313" key="7">
    <source>
        <dbReference type="Proteomes" id="UP001319080"/>
    </source>
</evidence>
<evidence type="ECO:0000256" key="4">
    <source>
        <dbReference type="ARBA" id="ARBA00023204"/>
    </source>
</evidence>
<name>A0AAP2E1A2_9BACT</name>
<dbReference type="HAMAP" id="MF_00527">
    <property type="entry name" value="3MGH"/>
    <property type="match status" value="1"/>
</dbReference>
<evidence type="ECO:0000313" key="6">
    <source>
        <dbReference type="EMBL" id="MBT1709684.1"/>
    </source>
</evidence>
<protein>
    <recommendedName>
        <fullName evidence="5">Putative 3-methyladenine DNA glycosylase</fullName>
        <ecNumber evidence="5">3.2.2.-</ecNumber>
    </recommendedName>
</protein>
<dbReference type="CDD" id="cd00540">
    <property type="entry name" value="AAG"/>
    <property type="match status" value="1"/>
</dbReference>
<evidence type="ECO:0000256" key="1">
    <source>
        <dbReference type="ARBA" id="ARBA00009232"/>
    </source>
</evidence>
<dbReference type="GO" id="GO:0003677">
    <property type="term" value="F:DNA binding"/>
    <property type="evidence" value="ECO:0007669"/>
    <property type="project" value="InterPro"/>
</dbReference>
<organism evidence="6 7">
    <name type="scientific">Dawidia cretensis</name>
    <dbReference type="NCBI Taxonomy" id="2782350"/>
    <lineage>
        <taxon>Bacteria</taxon>
        <taxon>Pseudomonadati</taxon>
        <taxon>Bacteroidota</taxon>
        <taxon>Cytophagia</taxon>
        <taxon>Cytophagales</taxon>
        <taxon>Chryseotaleaceae</taxon>
        <taxon>Dawidia</taxon>
    </lineage>
</organism>
<dbReference type="PANTHER" id="PTHR10429:SF0">
    <property type="entry name" value="DNA-3-METHYLADENINE GLYCOSYLASE"/>
    <property type="match status" value="1"/>
</dbReference>
<dbReference type="InterPro" id="IPR011034">
    <property type="entry name" value="Formyl_transferase-like_C_sf"/>
</dbReference>
<dbReference type="EC" id="3.2.2.-" evidence="5"/>
<keyword evidence="4 5" id="KW-0234">DNA repair</keyword>
<gene>
    <name evidence="6" type="ORF">KK062_15685</name>
</gene>
<dbReference type="InterPro" id="IPR003180">
    <property type="entry name" value="MPG"/>
</dbReference>
<dbReference type="Gene3D" id="3.10.300.10">
    <property type="entry name" value="Methylpurine-DNA glycosylase (MPG)"/>
    <property type="match status" value="1"/>
</dbReference>
<dbReference type="PANTHER" id="PTHR10429">
    <property type="entry name" value="DNA-3-METHYLADENINE GLYCOSYLASE"/>
    <property type="match status" value="1"/>
</dbReference>
<dbReference type="AlphaFoldDB" id="A0AAP2E1A2"/>
<reference evidence="6 7" key="1">
    <citation type="submission" date="2021-05" db="EMBL/GenBank/DDBJ databases">
        <title>A Polyphasic approach of four new species of the genus Ohtaekwangia: Ohtaekwangia histidinii sp. nov., Ohtaekwangia cretensis sp. nov., Ohtaekwangia indiensis sp. nov., Ohtaekwangia reichenbachii sp. nov. from diverse environment.</title>
        <authorList>
            <person name="Octaviana S."/>
        </authorList>
    </citation>
    <scope>NUCLEOTIDE SEQUENCE [LARGE SCALE GENOMIC DNA]</scope>
    <source>
        <strain evidence="6 7">PWU5</strain>
    </source>
</reference>
<sequence length="196" mass="22141">MRLTQEFYERDNVVKIARELLGKVLYTQQNGIPTAGMIVETEAYSWKERGCHAYEGRKTARNAIMFETGGSAYVYLCYGMHHLFNVTTNQAGTAEAVLVRALEPTVGLPEMQIRRGALKNLFHLTSGPGKLTRAMGIDRKLNGKSLLEHEVWLEDSGERITPARIEVSPRIGIDYAGEDARLPWRFTIKGNRWVSK</sequence>
<dbReference type="GO" id="GO:0003905">
    <property type="term" value="F:alkylbase DNA N-glycosylase activity"/>
    <property type="evidence" value="ECO:0007669"/>
    <property type="project" value="InterPro"/>
</dbReference>
<comment type="similarity">
    <text evidence="1 5">Belongs to the DNA glycosylase MPG family.</text>
</comment>
<dbReference type="Pfam" id="PF02245">
    <property type="entry name" value="Pur_DNA_glyco"/>
    <property type="match status" value="1"/>
</dbReference>
<accession>A0AAP2E1A2</accession>
<dbReference type="FunFam" id="3.10.300.10:FF:000001">
    <property type="entry name" value="Putative 3-methyladenine DNA glycosylase"/>
    <property type="match status" value="1"/>
</dbReference>
<keyword evidence="2 5" id="KW-0227">DNA damage</keyword>
<evidence type="ECO:0000256" key="2">
    <source>
        <dbReference type="ARBA" id="ARBA00022763"/>
    </source>
</evidence>
<dbReference type="NCBIfam" id="TIGR00567">
    <property type="entry name" value="3mg"/>
    <property type="match status" value="1"/>
</dbReference>
<proteinExistence type="inferred from homology"/>
<comment type="caution">
    <text evidence="6">The sequence shown here is derived from an EMBL/GenBank/DDBJ whole genome shotgun (WGS) entry which is preliminary data.</text>
</comment>
<evidence type="ECO:0000256" key="3">
    <source>
        <dbReference type="ARBA" id="ARBA00022801"/>
    </source>
</evidence>
<dbReference type="Proteomes" id="UP001319080">
    <property type="component" value="Unassembled WGS sequence"/>
</dbReference>
<dbReference type="GO" id="GO:0006284">
    <property type="term" value="P:base-excision repair"/>
    <property type="evidence" value="ECO:0007669"/>
    <property type="project" value="InterPro"/>
</dbReference>
<keyword evidence="3 5" id="KW-0378">Hydrolase</keyword>